<dbReference type="Pfam" id="PF02365">
    <property type="entry name" value="NAM"/>
    <property type="match status" value="1"/>
</dbReference>
<dbReference type="EMBL" id="JBCGBO010000007">
    <property type="protein sequence ID" value="KAK9187725.1"/>
    <property type="molecule type" value="Genomic_DNA"/>
</dbReference>
<evidence type="ECO:0000256" key="4">
    <source>
        <dbReference type="ARBA" id="ARBA00023242"/>
    </source>
</evidence>
<keyword evidence="2" id="KW-0238">DNA-binding</keyword>
<reference evidence="6 7" key="1">
    <citation type="submission" date="2024-05" db="EMBL/GenBank/DDBJ databases">
        <title>Haplotype-resolved chromosome-level genome assembly of Huyou (Citrus changshanensis).</title>
        <authorList>
            <person name="Miao C."/>
            <person name="Chen W."/>
            <person name="Wu Y."/>
            <person name="Wang L."/>
            <person name="Zhao S."/>
            <person name="Grierson D."/>
            <person name="Xu C."/>
            <person name="Chen K."/>
        </authorList>
    </citation>
    <scope>NUCLEOTIDE SEQUENCE [LARGE SCALE GENOMIC DNA]</scope>
    <source>
        <strain evidence="6">01-14</strain>
        <tissue evidence="6">Leaf</tissue>
    </source>
</reference>
<dbReference type="GO" id="GO:0003677">
    <property type="term" value="F:DNA binding"/>
    <property type="evidence" value="ECO:0007669"/>
    <property type="project" value="UniProtKB-KW"/>
</dbReference>
<dbReference type="InterPro" id="IPR003441">
    <property type="entry name" value="NAC-dom"/>
</dbReference>
<dbReference type="Proteomes" id="UP001428341">
    <property type="component" value="Unassembled WGS sequence"/>
</dbReference>
<dbReference type="PANTHER" id="PTHR31744">
    <property type="entry name" value="PROTEIN CUP-SHAPED COTYLEDON 2-RELATED"/>
    <property type="match status" value="1"/>
</dbReference>
<comment type="caution">
    <text evidence="6">The sequence shown here is derived from an EMBL/GenBank/DDBJ whole genome shotgun (WGS) entry which is preliminary data.</text>
</comment>
<organism evidence="6 7">
    <name type="scientific">Citrus x changshan-huyou</name>
    <dbReference type="NCBI Taxonomy" id="2935761"/>
    <lineage>
        <taxon>Eukaryota</taxon>
        <taxon>Viridiplantae</taxon>
        <taxon>Streptophyta</taxon>
        <taxon>Embryophyta</taxon>
        <taxon>Tracheophyta</taxon>
        <taxon>Spermatophyta</taxon>
        <taxon>Magnoliopsida</taxon>
        <taxon>eudicotyledons</taxon>
        <taxon>Gunneridae</taxon>
        <taxon>Pentapetalae</taxon>
        <taxon>rosids</taxon>
        <taxon>malvids</taxon>
        <taxon>Sapindales</taxon>
        <taxon>Rutaceae</taxon>
        <taxon>Aurantioideae</taxon>
        <taxon>Citrus</taxon>
    </lineage>
</organism>
<proteinExistence type="predicted"/>
<dbReference type="SUPFAM" id="SSF101941">
    <property type="entry name" value="NAC domain"/>
    <property type="match status" value="1"/>
</dbReference>
<accession>A0AAP0LUV8</accession>
<dbReference type="AlphaFoldDB" id="A0AAP0LUV8"/>
<evidence type="ECO:0000256" key="3">
    <source>
        <dbReference type="ARBA" id="ARBA00023163"/>
    </source>
</evidence>
<keyword evidence="1" id="KW-0805">Transcription regulation</keyword>
<evidence type="ECO:0000256" key="1">
    <source>
        <dbReference type="ARBA" id="ARBA00023015"/>
    </source>
</evidence>
<gene>
    <name evidence="6" type="ORF">WN944_019123</name>
</gene>
<evidence type="ECO:0000313" key="7">
    <source>
        <dbReference type="Proteomes" id="UP001428341"/>
    </source>
</evidence>
<sequence>MFHLGADSEMNSLVGFRFYPTDEEIIRLLKKKRLDPAFFVHTIKEIDFYSFEPWELPCHSEIQSEEEVWYFFCEPDYKYAKSRRVNRGTNEGTWKKTGNGSKIKRKYSTEVIGTKRILSFSRHDSASKKAKTEWVMHEITVEDDPDYKQFAHKLWRLLFILFCGTCNNLLASL</sequence>
<dbReference type="Gene3D" id="2.170.150.80">
    <property type="entry name" value="NAC domain"/>
    <property type="match status" value="1"/>
</dbReference>
<keyword evidence="3" id="KW-0804">Transcription</keyword>
<keyword evidence="4" id="KW-0539">Nucleus</keyword>
<name>A0AAP0LUV8_9ROSI</name>
<protein>
    <recommendedName>
        <fullName evidence="5">NAC domain-containing protein</fullName>
    </recommendedName>
</protein>
<dbReference type="InterPro" id="IPR036093">
    <property type="entry name" value="NAC_dom_sf"/>
</dbReference>
<keyword evidence="7" id="KW-1185">Reference proteome</keyword>
<dbReference type="PROSITE" id="PS51005">
    <property type="entry name" value="NAC"/>
    <property type="match status" value="1"/>
</dbReference>
<feature type="domain" description="NAC" evidence="5">
    <location>
        <begin position="12"/>
        <end position="163"/>
    </location>
</feature>
<dbReference type="GO" id="GO:0006355">
    <property type="term" value="P:regulation of DNA-templated transcription"/>
    <property type="evidence" value="ECO:0007669"/>
    <property type="project" value="InterPro"/>
</dbReference>
<evidence type="ECO:0000256" key="2">
    <source>
        <dbReference type="ARBA" id="ARBA00023125"/>
    </source>
</evidence>
<evidence type="ECO:0000259" key="5">
    <source>
        <dbReference type="PROSITE" id="PS51005"/>
    </source>
</evidence>
<dbReference type="PANTHER" id="PTHR31744:SF219">
    <property type="entry name" value="NAC DOMAIN-CONTAINING PROTEIN 4"/>
    <property type="match status" value="1"/>
</dbReference>
<evidence type="ECO:0000313" key="6">
    <source>
        <dbReference type="EMBL" id="KAK9187725.1"/>
    </source>
</evidence>